<name>A0A1S4FMA3_AEDAE</name>
<keyword evidence="12" id="KW-0539">Nucleus</keyword>
<dbReference type="Proteomes" id="UP000682892">
    <property type="component" value="Unassembled WGS sequence"/>
</dbReference>
<dbReference type="GO" id="GO:0006974">
    <property type="term" value="P:DNA damage response"/>
    <property type="evidence" value="ECO:0007669"/>
    <property type="project" value="UniProtKB-ARBA"/>
</dbReference>
<feature type="region of interest" description="Disordered" evidence="14">
    <location>
        <begin position="511"/>
        <end position="532"/>
    </location>
</feature>
<dbReference type="GO" id="GO:0005634">
    <property type="term" value="C:nucleus"/>
    <property type="evidence" value="ECO:0007669"/>
    <property type="project" value="UniProtKB-SubCell"/>
</dbReference>
<dbReference type="GO" id="GO:0006139">
    <property type="term" value="P:nucleobase-containing compound metabolic process"/>
    <property type="evidence" value="ECO:0007669"/>
    <property type="project" value="InterPro"/>
</dbReference>
<evidence type="ECO:0000256" key="11">
    <source>
        <dbReference type="ARBA" id="ARBA00023235"/>
    </source>
</evidence>
<evidence type="ECO:0000256" key="14">
    <source>
        <dbReference type="SAM" id="MobiDB-lite"/>
    </source>
</evidence>
<evidence type="ECO:0000256" key="12">
    <source>
        <dbReference type="ARBA" id="ARBA00023242"/>
    </source>
</evidence>
<dbReference type="PANTHER" id="PTHR11472">
    <property type="entry name" value="DNA REPAIR DEAD HELICASE RAD3/XP-D SUBFAMILY MEMBER"/>
    <property type="match status" value="1"/>
</dbReference>
<evidence type="ECO:0000256" key="2">
    <source>
        <dbReference type="ARBA" id="ARBA00004123"/>
    </source>
</evidence>
<evidence type="ECO:0000313" key="17">
    <source>
        <dbReference type="Proteomes" id="UP000682892"/>
    </source>
</evidence>
<dbReference type="AlphaFoldDB" id="A0A1S4FMA3"/>
<reference evidence="16" key="3">
    <citation type="submission" date="2012-09" db="EMBL/GenBank/DDBJ databases">
        <authorList>
            <consortium name="VectorBase"/>
        </authorList>
    </citation>
    <scope>NUCLEOTIDE SEQUENCE</scope>
    <source>
        <strain evidence="16">Liverpool</strain>
    </source>
</reference>
<keyword evidence="10" id="KW-0411">Iron-sulfur</keyword>
<dbReference type="KEGG" id="aag:5571952"/>
<dbReference type="InterPro" id="IPR002464">
    <property type="entry name" value="DNA/RNA_helicase_DEAH_CS"/>
</dbReference>
<accession>A0A1S4FMA3</accession>
<dbReference type="GO" id="GO:0046872">
    <property type="term" value="F:metal ion binding"/>
    <property type="evidence" value="ECO:0007669"/>
    <property type="project" value="UniProtKB-KW"/>
</dbReference>
<evidence type="ECO:0000256" key="5">
    <source>
        <dbReference type="ARBA" id="ARBA00022741"/>
    </source>
</evidence>
<keyword evidence="8" id="KW-0067">ATP-binding</keyword>
<keyword evidence="13" id="KW-0175">Coiled coil</keyword>
<gene>
    <name evidence="16" type="ORF">AaeL_AAEL009438</name>
</gene>
<evidence type="ECO:0000256" key="4">
    <source>
        <dbReference type="ARBA" id="ARBA00022723"/>
    </source>
</evidence>
<dbReference type="GO" id="GO:0034085">
    <property type="term" value="P:establishment of sister chromatid cohesion"/>
    <property type="evidence" value="ECO:0007669"/>
    <property type="project" value="TreeGrafter"/>
</dbReference>
<dbReference type="GO" id="GO:0003677">
    <property type="term" value="F:DNA binding"/>
    <property type="evidence" value="ECO:0007669"/>
    <property type="project" value="InterPro"/>
</dbReference>
<dbReference type="GO" id="GO:0003678">
    <property type="term" value="F:DNA helicase activity"/>
    <property type="evidence" value="ECO:0007669"/>
    <property type="project" value="InterPro"/>
</dbReference>
<evidence type="ECO:0000256" key="1">
    <source>
        <dbReference type="ARBA" id="ARBA00001966"/>
    </source>
</evidence>
<evidence type="ECO:0000256" key="3">
    <source>
        <dbReference type="ARBA" id="ARBA00008435"/>
    </source>
</evidence>
<evidence type="ECO:0000256" key="10">
    <source>
        <dbReference type="ARBA" id="ARBA00023014"/>
    </source>
</evidence>
<dbReference type="SMART" id="SM00488">
    <property type="entry name" value="DEXDc2"/>
    <property type="match status" value="1"/>
</dbReference>
<reference evidence="16" key="2">
    <citation type="journal article" date="2007" name="Science">
        <title>Genome sequence of Aedes aegypti, a major arbovirus vector.</title>
        <authorList>
            <person name="Nene V."/>
            <person name="Wortman J.R."/>
            <person name="Lawson D."/>
            <person name="Haas B."/>
            <person name="Kodira C."/>
            <person name="Tu Z.J."/>
            <person name="Loftus B."/>
            <person name="Xi Z."/>
            <person name="Megy K."/>
            <person name="Grabherr M."/>
            <person name="Ren Q."/>
            <person name="Zdobnov E.M."/>
            <person name="Lobo N.F."/>
            <person name="Campbell K.S."/>
            <person name="Brown S.E."/>
            <person name="Bonaldo M.F."/>
            <person name="Zhu J."/>
            <person name="Sinkins S.P."/>
            <person name="Hogenkamp D.G."/>
            <person name="Amedeo P."/>
            <person name="Arensburger P."/>
            <person name="Atkinson P.W."/>
            <person name="Bidwell S."/>
            <person name="Biedler J."/>
            <person name="Birney E."/>
            <person name="Bruggner R.V."/>
            <person name="Costas J."/>
            <person name="Coy M.R."/>
            <person name="Crabtree J."/>
            <person name="Crawford M."/>
            <person name="Debruyn B."/>
            <person name="Decaprio D."/>
            <person name="Eiglmeier K."/>
            <person name="Eisenstadt E."/>
            <person name="El-Dorry H."/>
            <person name="Gelbart W.M."/>
            <person name="Gomes S.L."/>
            <person name="Hammond M."/>
            <person name="Hannick L.I."/>
            <person name="Hogan J.R."/>
            <person name="Holmes M.H."/>
            <person name="Jaffe D."/>
            <person name="Johnston J.S."/>
            <person name="Kennedy R.C."/>
            <person name="Koo H."/>
            <person name="Kravitz S."/>
            <person name="Kriventseva E.V."/>
            <person name="Kulp D."/>
            <person name="Labutti K."/>
            <person name="Lee E."/>
            <person name="Li S."/>
            <person name="Lovin D.D."/>
            <person name="Mao C."/>
            <person name="Mauceli E."/>
            <person name="Menck C.F."/>
            <person name="Miller J.R."/>
            <person name="Montgomery P."/>
            <person name="Mori A."/>
            <person name="Nascimento A.L."/>
            <person name="Naveira H.F."/>
            <person name="Nusbaum C."/>
            <person name="O'leary S."/>
            <person name="Orvis J."/>
            <person name="Pertea M."/>
            <person name="Quesneville H."/>
            <person name="Reidenbach K.R."/>
            <person name="Rogers Y.H."/>
            <person name="Roth C.W."/>
            <person name="Schneider J.R."/>
            <person name="Schatz M."/>
            <person name="Shumway M."/>
            <person name="Stanke M."/>
            <person name="Stinson E.O."/>
            <person name="Tubio J.M."/>
            <person name="Vanzee J.P."/>
            <person name="Verjovski-Almeida S."/>
            <person name="Werner D."/>
            <person name="White O."/>
            <person name="Wyder S."/>
            <person name="Zeng Q."/>
            <person name="Zhao Q."/>
            <person name="Zhao Y."/>
            <person name="Hill C.A."/>
            <person name="Raikhel A.S."/>
            <person name="Soares M.B."/>
            <person name="Knudson D.L."/>
            <person name="Lee N.H."/>
            <person name="Galagan J."/>
            <person name="Salzberg S.L."/>
            <person name="Paulsen I.T."/>
            <person name="Dimopoulos G."/>
            <person name="Collins F.H."/>
            <person name="Birren B."/>
            <person name="Fraser-Liggett C.M."/>
            <person name="Severson D.W."/>
        </authorList>
    </citation>
    <scope>NUCLEOTIDE SEQUENCE [LARGE SCALE GENOMIC DNA]</scope>
    <source>
        <strain evidence="16">Liverpool</strain>
    </source>
</reference>
<feature type="coiled-coil region" evidence="13">
    <location>
        <begin position="119"/>
        <end position="146"/>
    </location>
</feature>
<comment type="cofactor">
    <cofactor evidence="1">
        <name>[4Fe-4S] cluster</name>
        <dbReference type="ChEBI" id="CHEBI:49883"/>
    </cofactor>
</comment>
<feature type="domain" description="Helicase ATP-binding" evidence="15">
    <location>
        <begin position="14"/>
        <end position="420"/>
    </location>
</feature>
<keyword evidence="5" id="KW-0547">Nucleotide-binding</keyword>
<dbReference type="CDD" id="cd18788">
    <property type="entry name" value="SF2_C_XPD"/>
    <property type="match status" value="1"/>
</dbReference>
<organism evidence="16 17">
    <name type="scientific">Aedes aegypti</name>
    <name type="common">Yellowfever mosquito</name>
    <name type="synonym">Culex aegypti</name>
    <dbReference type="NCBI Taxonomy" id="7159"/>
    <lineage>
        <taxon>Eukaryota</taxon>
        <taxon>Metazoa</taxon>
        <taxon>Ecdysozoa</taxon>
        <taxon>Arthropoda</taxon>
        <taxon>Hexapoda</taxon>
        <taxon>Insecta</taxon>
        <taxon>Pterygota</taxon>
        <taxon>Neoptera</taxon>
        <taxon>Endopterygota</taxon>
        <taxon>Diptera</taxon>
        <taxon>Nematocera</taxon>
        <taxon>Culicoidea</taxon>
        <taxon>Culicidae</taxon>
        <taxon>Culicinae</taxon>
        <taxon>Aedini</taxon>
        <taxon>Aedes</taxon>
        <taxon>Stegomyia</taxon>
    </lineage>
</organism>
<dbReference type="PROSITE" id="PS51193">
    <property type="entry name" value="HELICASE_ATP_BIND_2"/>
    <property type="match status" value="1"/>
</dbReference>
<keyword evidence="9" id="KW-0408">Iron</keyword>
<dbReference type="FunFam" id="3.40.50.300:FF:001250">
    <property type="entry name" value="Putative ATP-dependent RNA helicase DDX11"/>
    <property type="match status" value="1"/>
</dbReference>
<dbReference type="GO" id="GO:0005524">
    <property type="term" value="F:ATP binding"/>
    <property type="evidence" value="ECO:0007669"/>
    <property type="project" value="UniProtKB-KW"/>
</dbReference>
<feature type="compositionally biased region" description="Basic and acidic residues" evidence="14">
    <location>
        <begin position="511"/>
        <end position="522"/>
    </location>
</feature>
<dbReference type="NCBIfam" id="TIGR00604">
    <property type="entry name" value="rad3"/>
    <property type="match status" value="1"/>
</dbReference>
<dbReference type="HOGENOM" id="CLU_006515_2_1_1"/>
<dbReference type="InterPro" id="IPR014013">
    <property type="entry name" value="Helic_SF1/SF2_ATP-bd_DinG/Rad3"/>
</dbReference>
<dbReference type="SMART" id="SM00491">
    <property type="entry name" value="HELICc2"/>
    <property type="match status" value="1"/>
</dbReference>
<comment type="similarity">
    <text evidence="3">Belongs to the DEAD box helicase family. DEAH subfamily. DDX11/CHL1 sub-subfamily.</text>
</comment>
<dbReference type="PROSITE" id="PS00690">
    <property type="entry name" value="DEAH_ATP_HELICASE"/>
    <property type="match status" value="1"/>
</dbReference>
<keyword evidence="11" id="KW-0413">Isomerase</keyword>
<sequence>MFQPATRLLPPDTGDGFQFPFATPYSIQLDLMRSLYSTVENRQVGIFESPTGTGKSLTLTCGVLSWLRDYEEVVGRELVEKIEWLKGEVVRLERETAGAVDWISGQFETMGIRKELGELKGVKDLMDEYGKRLEELKVKSMKVKKRKFANKVKKDKEENGLETENQVALGEDDYLVEDSDEEDESNLETEDNPQKYHPVQVIFCSRTHSQLGQVVEEVRRTEFGKQIRLTTIASRQNFCINPEVRRLRSNPLINERCLELQKKSGKATVVDEDQNARKKRKISQKCSFYNRQAIEDLKNDSLFEVQDIEELVTFAKQEKACPYYASRAAIPDSQLLMIPYQNLLHRRTREQTGIDISNAVIIIDEAHNLLDTISSIHSQEVTLEQLQQARLHLSAYKAKYFPRFSTKNLLKINQLLFVATRLGKVLETPAKDVPFRMIETHELMTEGDFFNLNLQEILQFADKSRIAQKVHGFAQSVPPGQLVGPIKKRSEPIKPDPNALKDYLKQLEKDVSEKGKNKKPTEVAEPTNTEEKRESLANAIRPLLSFLECLAESFDDGRILLTYNKVDAKKSTMKYLLLNPGARFQEILSSCRSIILAGGTMQPVEELTEQLFKTCPERVQIRSYRHVVPADAVLPLAIAKGPSGKELLFNYGNRQNKDLLNELSSVLANLCQVVPHGVVVFFSSYDYLDQFYRHLQQTDRLAKLEERKRVFREPRGSAQVDKILADYSKAARQWTGSQTGALMLSVVGGKLSEGLNFSDELGRCVVVVGLPYPNRTSPELVERMRYLDRTLQPPAGNEYYENLCMKAVNQCIGRAVRHIKDYASVVLLDVRYGSSEKIRKKLPVWISEGMQCVERYGQAHGSLVRFFKGRSGK</sequence>
<evidence type="ECO:0000259" key="15">
    <source>
        <dbReference type="PROSITE" id="PS51193"/>
    </source>
</evidence>
<dbReference type="EMBL" id="CH477581">
    <property type="protein sequence ID" value="EAT38683.1"/>
    <property type="molecule type" value="Genomic_DNA"/>
</dbReference>
<evidence type="ECO:0000256" key="9">
    <source>
        <dbReference type="ARBA" id="ARBA00023004"/>
    </source>
</evidence>
<evidence type="ECO:0000313" key="16">
    <source>
        <dbReference type="EMBL" id="EAT38683.1"/>
    </source>
</evidence>
<keyword evidence="4" id="KW-0479">Metal-binding</keyword>
<evidence type="ECO:0000256" key="8">
    <source>
        <dbReference type="ARBA" id="ARBA00022840"/>
    </source>
</evidence>
<dbReference type="OMA" id="QTHQFRD"/>
<dbReference type="InterPro" id="IPR006554">
    <property type="entry name" value="Helicase-like_DEXD_c2"/>
</dbReference>
<feature type="compositionally biased region" description="Acidic residues" evidence="14">
    <location>
        <begin position="172"/>
        <end position="191"/>
    </location>
</feature>
<dbReference type="InterPro" id="IPR010614">
    <property type="entry name" value="RAD3-like_helicase_DEAD"/>
</dbReference>
<dbReference type="InterPro" id="IPR006555">
    <property type="entry name" value="ATP-dep_Helicase_C"/>
</dbReference>
<evidence type="ECO:0000256" key="7">
    <source>
        <dbReference type="ARBA" id="ARBA00022806"/>
    </source>
</evidence>
<proteinExistence type="inferred from homology"/>
<keyword evidence="6" id="KW-0378">Hydrolase</keyword>
<dbReference type="InterPro" id="IPR027417">
    <property type="entry name" value="P-loop_NTPase"/>
</dbReference>
<reference evidence="16" key="1">
    <citation type="submission" date="2005-10" db="EMBL/GenBank/DDBJ databases">
        <authorList>
            <person name="Loftus B.J."/>
            <person name="Nene V.M."/>
            <person name="Hannick L.I."/>
            <person name="Bidwell S."/>
            <person name="Haas B."/>
            <person name="Amedeo P."/>
            <person name="Orvis J."/>
            <person name="Wortman J.R."/>
            <person name="White O.R."/>
            <person name="Salzberg S."/>
            <person name="Shumway M."/>
            <person name="Koo H."/>
            <person name="Zhao Y."/>
            <person name="Holmes M."/>
            <person name="Miller J."/>
            <person name="Schatz M."/>
            <person name="Pop M."/>
            <person name="Pai G."/>
            <person name="Utterback T."/>
            <person name="Rogers Y.-H."/>
            <person name="Kravitz S."/>
            <person name="Fraser C.M."/>
        </authorList>
    </citation>
    <scope>NUCLEOTIDE SEQUENCE</scope>
    <source>
        <strain evidence="16">Liverpool</strain>
    </source>
</reference>
<dbReference type="Pfam" id="PF06733">
    <property type="entry name" value="DEAD_2"/>
    <property type="match status" value="1"/>
</dbReference>
<dbReference type="GO" id="GO:0016818">
    <property type="term" value="F:hydrolase activity, acting on acid anhydrides, in phosphorus-containing anhydrides"/>
    <property type="evidence" value="ECO:0007669"/>
    <property type="project" value="InterPro"/>
</dbReference>
<dbReference type="Gene3D" id="3.40.50.300">
    <property type="entry name" value="P-loop containing nucleotide triphosphate hydrolases"/>
    <property type="match status" value="3"/>
</dbReference>
<dbReference type="SUPFAM" id="SSF52540">
    <property type="entry name" value="P-loop containing nucleoside triphosphate hydrolases"/>
    <property type="match status" value="2"/>
</dbReference>
<keyword evidence="7" id="KW-0347">Helicase</keyword>
<evidence type="ECO:0000256" key="13">
    <source>
        <dbReference type="SAM" id="Coils"/>
    </source>
</evidence>
<dbReference type="GO" id="GO:0051536">
    <property type="term" value="F:iron-sulfur cluster binding"/>
    <property type="evidence" value="ECO:0007669"/>
    <property type="project" value="UniProtKB-KW"/>
</dbReference>
<dbReference type="Pfam" id="PF13307">
    <property type="entry name" value="Helicase_C_2"/>
    <property type="match status" value="1"/>
</dbReference>
<dbReference type="OrthoDB" id="267079at2759"/>
<feature type="region of interest" description="Disordered" evidence="14">
    <location>
        <begin position="172"/>
        <end position="192"/>
    </location>
</feature>
<evidence type="ECO:0000256" key="6">
    <source>
        <dbReference type="ARBA" id="ARBA00022801"/>
    </source>
</evidence>
<dbReference type="PANTHER" id="PTHR11472:SF41">
    <property type="entry name" value="ATP-DEPENDENT DNA HELICASE DDX11-RELATED"/>
    <property type="match status" value="1"/>
</dbReference>
<comment type="subcellular location">
    <subcellularLocation>
        <location evidence="2">Nucleus</location>
    </subcellularLocation>
</comment>
<dbReference type="InterPro" id="IPR045028">
    <property type="entry name" value="DinG/Rad3-like"/>
</dbReference>
<protein>
    <submittedName>
        <fullName evidence="16">AAEL009438-PA</fullName>
    </submittedName>
</protein>
<dbReference type="InterPro" id="IPR013020">
    <property type="entry name" value="Rad3/Chl1-like"/>
</dbReference>